<comment type="caution">
    <text evidence="2">The sequence shown here is derived from an EMBL/GenBank/DDBJ whole genome shotgun (WGS) entry which is preliminary data.</text>
</comment>
<reference evidence="2 3" key="1">
    <citation type="submission" date="2019-03" db="EMBL/GenBank/DDBJ databases">
        <title>Flavobacterium AR-3-4 sp. nov. isolated from arctic soil.</title>
        <authorList>
            <person name="Chaudhary D.K."/>
        </authorList>
    </citation>
    <scope>NUCLEOTIDE SEQUENCE [LARGE SCALE GENOMIC DNA]</scope>
    <source>
        <strain evidence="2 3">AR-3-4</strain>
    </source>
</reference>
<dbReference type="EMBL" id="SMFK01000003">
    <property type="protein sequence ID" value="TDD97814.1"/>
    <property type="molecule type" value="Genomic_DNA"/>
</dbReference>
<evidence type="ECO:0000313" key="2">
    <source>
        <dbReference type="EMBL" id="TDD97814.1"/>
    </source>
</evidence>
<feature type="signal peptide" evidence="1">
    <location>
        <begin position="1"/>
        <end position="20"/>
    </location>
</feature>
<name>A0A4R5CK69_9FLAO</name>
<evidence type="ECO:0000313" key="3">
    <source>
        <dbReference type="Proteomes" id="UP000295479"/>
    </source>
</evidence>
<evidence type="ECO:0000256" key="1">
    <source>
        <dbReference type="SAM" id="SignalP"/>
    </source>
</evidence>
<proteinExistence type="predicted"/>
<evidence type="ECO:0008006" key="4">
    <source>
        <dbReference type="Google" id="ProtNLM"/>
    </source>
</evidence>
<organism evidence="2 3">
    <name type="scientific">Flavobacterium cellulosilyticum</name>
    <dbReference type="NCBI Taxonomy" id="2541731"/>
    <lineage>
        <taxon>Bacteria</taxon>
        <taxon>Pseudomonadati</taxon>
        <taxon>Bacteroidota</taxon>
        <taxon>Flavobacteriia</taxon>
        <taxon>Flavobacteriales</taxon>
        <taxon>Flavobacteriaceae</taxon>
        <taxon>Flavobacterium</taxon>
    </lineage>
</organism>
<sequence length="261" mass="30094">MKKLKLVFTLSIVLTQLSFNSVLNNHSEMTNQKASNKMVADIPANYHLQELNVINYGKEEFKQNVVFKYNEDNTIKERIIKSESFTIIESYEYKNGFISKIHFDNSDPKLSAITLIDYKGDEISSIRILRKSVTNSDVYEESPCIAELTHFTNKIEKISSCKDGRLPTVKATIVLNNNGNFLYKTSDKSVFPNKTYDDKINPNNLVYPKYLLGYYEVSSGNVLTEGIDINYEYKYNSFGLPIEMKKMKANVLIEKTEFIYK</sequence>
<protein>
    <recommendedName>
        <fullName evidence="4">DUF4595 domain-containing protein</fullName>
    </recommendedName>
</protein>
<dbReference type="RefSeq" id="WP_132003302.1">
    <property type="nucleotide sequence ID" value="NZ_SMFK01000003.1"/>
</dbReference>
<keyword evidence="1" id="KW-0732">Signal</keyword>
<dbReference type="OrthoDB" id="928658at2"/>
<dbReference type="Proteomes" id="UP000295479">
    <property type="component" value="Unassembled WGS sequence"/>
</dbReference>
<feature type="chain" id="PRO_5020505868" description="DUF4595 domain-containing protein" evidence="1">
    <location>
        <begin position="21"/>
        <end position="261"/>
    </location>
</feature>
<keyword evidence="3" id="KW-1185">Reference proteome</keyword>
<gene>
    <name evidence="2" type="ORF">E0F76_06850</name>
</gene>
<dbReference type="AlphaFoldDB" id="A0A4R5CK69"/>
<accession>A0A4R5CK69</accession>